<dbReference type="PANTHER" id="PTHR23254">
    <property type="entry name" value="EIF4G DOMAIN PROTEIN"/>
    <property type="match status" value="1"/>
</dbReference>
<keyword evidence="3" id="KW-0963">Cytoplasm</keyword>
<dbReference type="AlphaFoldDB" id="A0A8C8F8Y3"/>
<dbReference type="InterPro" id="IPR003890">
    <property type="entry name" value="MIF4G-like_typ-3"/>
</dbReference>
<proteinExistence type="inferred from homology"/>
<dbReference type="PANTHER" id="PTHR23254:SF17">
    <property type="entry name" value="MIF4G DOMAIN-CONTAINING PROTEIN"/>
    <property type="match status" value="1"/>
</dbReference>
<comment type="subunit">
    <text evidence="8">Interacts with eif4g1, eif4g2 and slbp; probably tethered by SLBP to the 3'-end of mRNAs ending with the histone stem-loop, it also interacts with eif4g1 which is bound to their 5'-end.</text>
</comment>
<protein>
    <submittedName>
        <fullName evidence="10">MIF4G domain containing</fullName>
    </submittedName>
</protein>
<evidence type="ECO:0000313" key="11">
    <source>
        <dbReference type="Proteomes" id="UP000694402"/>
    </source>
</evidence>
<evidence type="ECO:0000256" key="8">
    <source>
        <dbReference type="ARBA" id="ARBA00038641"/>
    </source>
</evidence>
<evidence type="ECO:0000256" key="2">
    <source>
        <dbReference type="ARBA" id="ARBA00004496"/>
    </source>
</evidence>
<evidence type="ECO:0000256" key="5">
    <source>
        <dbReference type="ARBA" id="ARBA00023242"/>
    </source>
</evidence>
<dbReference type="GO" id="GO:0005634">
    <property type="term" value="C:nucleus"/>
    <property type="evidence" value="ECO:0007669"/>
    <property type="project" value="UniProtKB-SubCell"/>
</dbReference>
<keyword evidence="5" id="KW-0539">Nucleus</keyword>
<gene>
    <name evidence="10" type="primary">MIF4GD</name>
</gene>
<evidence type="ECO:0000256" key="4">
    <source>
        <dbReference type="ARBA" id="ARBA00022845"/>
    </source>
</evidence>
<evidence type="ECO:0000313" key="10">
    <source>
        <dbReference type="Ensembl" id="ENSOTSP00005030984.2"/>
    </source>
</evidence>
<feature type="domain" description="MIF4G" evidence="9">
    <location>
        <begin position="30"/>
        <end position="241"/>
    </location>
</feature>
<dbReference type="GO" id="GO:0005829">
    <property type="term" value="C:cytosol"/>
    <property type="evidence" value="ECO:0007669"/>
    <property type="project" value="TreeGrafter"/>
</dbReference>
<comment type="function">
    <text evidence="6">Functions in replication-dependent translation of histone mRNAs which differ from other eukaryotic mRNAs in that they do not end with a poly-A tail but a stem-loop. May participate in circularizing those mRNAs specifically enhancing their translation.</text>
</comment>
<reference evidence="10" key="1">
    <citation type="submission" date="2025-08" db="UniProtKB">
        <authorList>
            <consortium name="Ensembl"/>
        </authorList>
    </citation>
    <scope>IDENTIFICATION</scope>
</reference>
<evidence type="ECO:0000256" key="1">
    <source>
        <dbReference type="ARBA" id="ARBA00004123"/>
    </source>
</evidence>
<comment type="subcellular location">
    <subcellularLocation>
        <location evidence="2">Cytoplasm</location>
    </subcellularLocation>
    <subcellularLocation>
        <location evidence="1">Nucleus</location>
    </subcellularLocation>
</comment>
<dbReference type="GO" id="GO:0008494">
    <property type="term" value="F:translation activator activity"/>
    <property type="evidence" value="ECO:0007669"/>
    <property type="project" value="TreeGrafter"/>
</dbReference>
<dbReference type="GO" id="GO:0006446">
    <property type="term" value="P:regulation of translational initiation"/>
    <property type="evidence" value="ECO:0007669"/>
    <property type="project" value="TreeGrafter"/>
</dbReference>
<dbReference type="Ensembl" id="ENSOTST00005033548.2">
    <property type="protein sequence ID" value="ENSOTSP00005030984.2"/>
    <property type="gene ID" value="ENSOTSG00005014559.2"/>
</dbReference>
<evidence type="ECO:0000256" key="3">
    <source>
        <dbReference type="ARBA" id="ARBA00022490"/>
    </source>
</evidence>
<keyword evidence="4" id="KW-0810">Translation regulation</keyword>
<dbReference type="Proteomes" id="UP000694402">
    <property type="component" value="Unassembled WGS sequence"/>
</dbReference>
<keyword evidence="11" id="KW-1185">Reference proteome</keyword>
<dbReference type="InterPro" id="IPR051367">
    <property type="entry name" value="mRNA_TranslReg/HistoneTransl"/>
</dbReference>
<evidence type="ECO:0000256" key="7">
    <source>
        <dbReference type="ARBA" id="ARBA00038204"/>
    </source>
</evidence>
<accession>A0A8C8F8Y3</accession>
<dbReference type="GO" id="GO:0003723">
    <property type="term" value="F:RNA binding"/>
    <property type="evidence" value="ECO:0007669"/>
    <property type="project" value="InterPro"/>
</dbReference>
<dbReference type="GeneTree" id="ENSGT00940000153432"/>
<reference evidence="10" key="2">
    <citation type="submission" date="2025-09" db="UniProtKB">
        <authorList>
            <consortium name="Ensembl"/>
        </authorList>
    </citation>
    <scope>IDENTIFICATION</scope>
</reference>
<organism evidence="10 11">
    <name type="scientific">Oncorhynchus tshawytscha</name>
    <name type="common">Chinook salmon</name>
    <name type="synonym">Salmo tshawytscha</name>
    <dbReference type="NCBI Taxonomy" id="74940"/>
    <lineage>
        <taxon>Eukaryota</taxon>
        <taxon>Metazoa</taxon>
        <taxon>Chordata</taxon>
        <taxon>Craniata</taxon>
        <taxon>Vertebrata</taxon>
        <taxon>Euteleostomi</taxon>
        <taxon>Actinopterygii</taxon>
        <taxon>Neopterygii</taxon>
        <taxon>Teleostei</taxon>
        <taxon>Protacanthopterygii</taxon>
        <taxon>Salmoniformes</taxon>
        <taxon>Salmonidae</taxon>
        <taxon>Salmoninae</taxon>
        <taxon>Oncorhynchus</taxon>
    </lineage>
</organism>
<evidence type="ECO:0000259" key="9">
    <source>
        <dbReference type="SMART" id="SM00543"/>
    </source>
</evidence>
<sequence length="258" mass="29716">MFIRANRSNRFQNLEKENNFVIGHAQMQPCRFRALLSNFVPIERDPVASVSVAVFGLALSLPSEPSTVDLEKVSNVIVDQSLKDQVFSKEAGRICYTIVQAEARHNNGNVFRRNLLNRLQLEFVAREDTRLRSPQEWVCFVTFICNVFDYLKVNNMPMVALVHPVFDCLLRLAQPDSLNNEEEVDCLVLQLHRIGDQLEKMDGQKMDELFYLLRDGFLLQEGLSSMARLLLLEILEFRAGGWMLSDTAQKYYYSEVTD</sequence>
<dbReference type="Pfam" id="PF02854">
    <property type="entry name" value="MIF4G"/>
    <property type="match status" value="1"/>
</dbReference>
<dbReference type="SUPFAM" id="SSF48371">
    <property type="entry name" value="ARM repeat"/>
    <property type="match status" value="1"/>
</dbReference>
<evidence type="ECO:0000256" key="6">
    <source>
        <dbReference type="ARBA" id="ARBA00037643"/>
    </source>
</evidence>
<comment type="similarity">
    <text evidence="7">Belongs to the MIF4GD family.</text>
</comment>
<dbReference type="InterPro" id="IPR016024">
    <property type="entry name" value="ARM-type_fold"/>
</dbReference>
<dbReference type="Gene3D" id="1.25.40.180">
    <property type="match status" value="1"/>
</dbReference>
<dbReference type="SMART" id="SM00543">
    <property type="entry name" value="MIF4G"/>
    <property type="match status" value="1"/>
</dbReference>
<name>A0A8C8F8Y3_ONCTS</name>